<feature type="domain" description="AMP-binding enzyme C-terminal" evidence="5">
    <location>
        <begin position="431"/>
        <end position="503"/>
    </location>
</feature>
<name>A0A0W1A6E3_9GAMM</name>
<dbReference type="Gene3D" id="2.30.38.10">
    <property type="entry name" value="Luciferase, Domain 3"/>
    <property type="match status" value="1"/>
</dbReference>
<dbReference type="RefSeq" id="WP_058480911.1">
    <property type="nucleotide sequence ID" value="NZ_LNZB01000051.1"/>
</dbReference>
<keyword evidence="2" id="KW-0596">Phosphopantetheine</keyword>
<evidence type="ECO:0000256" key="2">
    <source>
        <dbReference type="ARBA" id="ARBA00022450"/>
    </source>
</evidence>
<dbReference type="SUPFAM" id="SSF56801">
    <property type="entry name" value="Acetyl-CoA synthetase-like"/>
    <property type="match status" value="1"/>
</dbReference>
<keyword evidence="3" id="KW-0597">Phosphoprotein</keyword>
<dbReference type="PATRIC" id="fig|66969.6.peg.2486"/>
<dbReference type="PANTHER" id="PTHR44845:SF7">
    <property type="entry name" value="PLIPASTATIN SYNTHASE SUBUNIT D"/>
    <property type="match status" value="1"/>
</dbReference>
<dbReference type="Pfam" id="PF00501">
    <property type="entry name" value="AMP-binding"/>
    <property type="match status" value="1"/>
</dbReference>
<protein>
    <submittedName>
        <fullName evidence="6">Peptide synthetase</fullName>
    </submittedName>
</protein>
<dbReference type="InterPro" id="IPR000873">
    <property type="entry name" value="AMP-dep_synth/lig_dom"/>
</dbReference>
<dbReference type="Proteomes" id="UP000054729">
    <property type="component" value="Unassembled WGS sequence"/>
</dbReference>
<evidence type="ECO:0000259" key="5">
    <source>
        <dbReference type="Pfam" id="PF13193"/>
    </source>
</evidence>
<dbReference type="STRING" id="66969.Lwal_2285"/>
<comment type="cofactor">
    <cofactor evidence="1">
        <name>pantetheine 4'-phosphate</name>
        <dbReference type="ChEBI" id="CHEBI:47942"/>
    </cofactor>
</comment>
<sequence length="515" mass="59283">MQSDDDFKTICTLFEEQVQKNPEKTAIYRNDRCITYEAFNKQVNQYTRYLLRKGLPSNGIVGIQLTRSYEMLVAVFAVLKAGLAYLPLDPSSPMLRNQHILQDARIQLLIVDDDPLLSEKETLYEIRDLQIITINEDVSLEESHNLNLQVEKKDLAYVMYTSGTTGTPKGLMISHDALVNRILWMQQAFPLHSQDVLFQKTHVCFDVSVWEICWWSIAGASVVLLPPNREHDVKLFTQMIERYQISVIHFVPSVFRIFLSYIMEEFPIQRLGSLKYVFLSGEALDARSVNSFNHLFQGNEARLVNLYGPTEATIDVSYFICEKQKEYDNIPIGKAIHNIQFFVLDEHLNPTGSEPGELFISGVGLSQGYLNNHQLTQACFIDNPYLPGEKMYRTGDFVRWNDEHELIFLGRKDEQVKLHGMRIELGEIQYHLLEHPNIQDAVVICEKIDSLDNRLIAFLISNNNPIVIDSAELKAFLKTRIPTYMIPELYVWLNEFPIKTNGKIDTVKLLSLITP</sequence>
<dbReference type="Pfam" id="PF13193">
    <property type="entry name" value="AMP-binding_C"/>
    <property type="match status" value="1"/>
</dbReference>
<dbReference type="NCBIfam" id="TIGR01733">
    <property type="entry name" value="AA-adenyl-dom"/>
    <property type="match status" value="1"/>
</dbReference>
<dbReference type="AlphaFoldDB" id="A0A0W1A6E3"/>
<reference evidence="6 7" key="1">
    <citation type="submission" date="2015-11" db="EMBL/GenBank/DDBJ databases">
        <title>Genomic analysis of 38 Legionella species identifies large and diverse effector repertoires.</title>
        <authorList>
            <person name="Burstein D."/>
            <person name="Amaro F."/>
            <person name="Zusman T."/>
            <person name="Lifshitz Z."/>
            <person name="Cohen O."/>
            <person name="Gilbert J.A."/>
            <person name="Pupko T."/>
            <person name="Shuman H.A."/>
            <person name="Segal G."/>
        </authorList>
    </citation>
    <scope>NUCLEOTIDE SEQUENCE [LARGE SCALE GENOMIC DNA]</scope>
    <source>
        <strain evidence="6 7">ATCC 51914</strain>
    </source>
</reference>
<evidence type="ECO:0000259" key="4">
    <source>
        <dbReference type="Pfam" id="PF00501"/>
    </source>
</evidence>
<dbReference type="InterPro" id="IPR045851">
    <property type="entry name" value="AMP-bd_C_sf"/>
</dbReference>
<feature type="domain" description="AMP-dependent synthetase/ligase" evidence="4">
    <location>
        <begin position="14"/>
        <end position="370"/>
    </location>
</feature>
<dbReference type="FunFam" id="3.40.50.980:FF:000001">
    <property type="entry name" value="Non-ribosomal peptide synthetase"/>
    <property type="match status" value="1"/>
</dbReference>
<dbReference type="InterPro" id="IPR025110">
    <property type="entry name" value="AMP-bd_C"/>
</dbReference>
<accession>A0A0W1A6E3</accession>
<dbReference type="InterPro" id="IPR010071">
    <property type="entry name" value="AA_adenyl_dom"/>
</dbReference>
<evidence type="ECO:0000313" key="7">
    <source>
        <dbReference type="Proteomes" id="UP000054729"/>
    </source>
</evidence>
<gene>
    <name evidence="6" type="ORF">Lwal_2285</name>
</gene>
<evidence type="ECO:0000256" key="3">
    <source>
        <dbReference type="ARBA" id="ARBA00022553"/>
    </source>
</evidence>
<dbReference type="Gene3D" id="3.30.300.30">
    <property type="match status" value="1"/>
</dbReference>
<dbReference type="PANTHER" id="PTHR44845">
    <property type="entry name" value="CARRIER DOMAIN-CONTAINING PROTEIN"/>
    <property type="match status" value="1"/>
</dbReference>
<comment type="caution">
    <text evidence="6">The sequence shown here is derived from an EMBL/GenBank/DDBJ whole genome shotgun (WGS) entry which is preliminary data.</text>
</comment>
<proteinExistence type="predicted"/>
<dbReference type="CDD" id="cd05930">
    <property type="entry name" value="A_NRPS"/>
    <property type="match status" value="1"/>
</dbReference>
<keyword evidence="7" id="KW-1185">Reference proteome</keyword>
<dbReference type="PROSITE" id="PS00455">
    <property type="entry name" value="AMP_BINDING"/>
    <property type="match status" value="1"/>
</dbReference>
<dbReference type="Gene3D" id="3.40.50.980">
    <property type="match status" value="2"/>
</dbReference>
<dbReference type="InterPro" id="IPR020459">
    <property type="entry name" value="AMP-binding"/>
</dbReference>
<dbReference type="InterPro" id="IPR020845">
    <property type="entry name" value="AMP-binding_CS"/>
</dbReference>
<dbReference type="FunFam" id="3.40.50.980:FF:000002">
    <property type="entry name" value="Enterobactin synthetase component F"/>
    <property type="match status" value="1"/>
</dbReference>
<organism evidence="6 7">
    <name type="scientific">Legionella waltersii</name>
    <dbReference type="NCBI Taxonomy" id="66969"/>
    <lineage>
        <taxon>Bacteria</taxon>
        <taxon>Pseudomonadati</taxon>
        <taxon>Pseudomonadota</taxon>
        <taxon>Gammaproteobacteria</taxon>
        <taxon>Legionellales</taxon>
        <taxon>Legionellaceae</taxon>
        <taxon>Legionella</taxon>
    </lineage>
</organism>
<dbReference type="PRINTS" id="PR00154">
    <property type="entry name" value="AMPBINDING"/>
</dbReference>
<evidence type="ECO:0000313" key="6">
    <source>
        <dbReference type="EMBL" id="KTD76563.1"/>
    </source>
</evidence>
<evidence type="ECO:0000256" key="1">
    <source>
        <dbReference type="ARBA" id="ARBA00001957"/>
    </source>
</evidence>
<dbReference type="EMBL" id="LNZB01000051">
    <property type="protein sequence ID" value="KTD76563.1"/>
    <property type="molecule type" value="Genomic_DNA"/>
</dbReference>